<dbReference type="InterPro" id="IPR016152">
    <property type="entry name" value="PTrfase/Anion_transptr"/>
</dbReference>
<dbReference type="Pfam" id="PF00359">
    <property type="entry name" value="PTS_EIIA_2"/>
    <property type="match status" value="1"/>
</dbReference>
<dbReference type="GO" id="GO:0009401">
    <property type="term" value="P:phosphoenolpyruvate-dependent sugar phosphotransferase system"/>
    <property type="evidence" value="ECO:0007669"/>
    <property type="project" value="InterPro"/>
</dbReference>
<dbReference type="PROSITE" id="PS51094">
    <property type="entry name" value="PTS_EIIA_TYPE_2"/>
    <property type="match status" value="1"/>
</dbReference>
<evidence type="ECO:0000313" key="2">
    <source>
        <dbReference type="EMBL" id="SDL59761.1"/>
    </source>
</evidence>
<dbReference type="InterPro" id="IPR002178">
    <property type="entry name" value="PTS_EIIA_type-2_dom"/>
</dbReference>
<dbReference type="Proteomes" id="UP000198654">
    <property type="component" value="Unassembled WGS sequence"/>
</dbReference>
<reference evidence="2 3" key="1">
    <citation type="submission" date="2016-10" db="EMBL/GenBank/DDBJ databases">
        <authorList>
            <person name="de Groot N.N."/>
        </authorList>
    </citation>
    <scope>NUCLEOTIDE SEQUENCE [LARGE SCALE GENOMIC DNA]</scope>
    <source>
        <strain evidence="2 3">DSM 14789</strain>
    </source>
</reference>
<dbReference type="STRING" id="119000.SAMN05661010_02037"/>
<dbReference type="GO" id="GO:0030295">
    <property type="term" value="F:protein kinase activator activity"/>
    <property type="evidence" value="ECO:0007669"/>
    <property type="project" value="TreeGrafter"/>
</dbReference>
<feature type="domain" description="PTS EIIA type-2" evidence="1">
    <location>
        <begin position="12"/>
        <end position="156"/>
    </location>
</feature>
<name>A0A1G9LCT6_9GAMM</name>
<dbReference type="SUPFAM" id="SSF55804">
    <property type="entry name" value="Phoshotransferase/anion transport protein"/>
    <property type="match status" value="1"/>
</dbReference>
<protein>
    <submittedName>
        <fullName evidence="2">PTS IIA-like nitrogen-regulatory protein PtsN</fullName>
    </submittedName>
</protein>
<dbReference type="Gene3D" id="3.40.930.10">
    <property type="entry name" value="Mannitol-specific EII, Chain A"/>
    <property type="match status" value="1"/>
</dbReference>
<proteinExistence type="predicted"/>
<dbReference type="PANTHER" id="PTHR47738:SF1">
    <property type="entry name" value="NITROGEN REGULATORY PROTEIN"/>
    <property type="match status" value="1"/>
</dbReference>
<keyword evidence="3" id="KW-1185">Reference proteome</keyword>
<dbReference type="AlphaFoldDB" id="A0A1G9LCT6"/>
<dbReference type="CDD" id="cd00211">
    <property type="entry name" value="PTS_IIA_fru"/>
    <property type="match status" value="1"/>
</dbReference>
<evidence type="ECO:0000259" key="1">
    <source>
        <dbReference type="PROSITE" id="PS51094"/>
    </source>
</evidence>
<dbReference type="InterPro" id="IPR006320">
    <property type="entry name" value="PTS_Nitro_regul"/>
</dbReference>
<evidence type="ECO:0000313" key="3">
    <source>
        <dbReference type="Proteomes" id="UP000198654"/>
    </source>
</evidence>
<dbReference type="PROSITE" id="PS00372">
    <property type="entry name" value="PTS_EIIA_TYPE_2_HIS"/>
    <property type="match status" value="1"/>
</dbReference>
<gene>
    <name evidence="2" type="ORF">SAMN05661010_02037</name>
</gene>
<dbReference type="PANTHER" id="PTHR47738">
    <property type="entry name" value="PTS SYSTEM FRUCTOSE-LIKE EIIA COMPONENT-RELATED"/>
    <property type="match status" value="1"/>
</dbReference>
<sequence length="166" mass="18108">MPGKLPHMTLQTILPPERTLTAVPGGSKKRVLEFFSTFIAQNTPSLDSQEVFSRLIGRERLGSTGIGNGVAIPHARSPHCKAPIAGFLKLQEPVDFDAIDGEPVDLLFVLLVPEEADETHLSLLAEVANVMNDAGTRTQLRKSESQHELYETLTQAIHRLSDGSSQ</sequence>
<organism evidence="2 3">
    <name type="scientific">Modicisalibacter muralis</name>
    <dbReference type="NCBI Taxonomy" id="119000"/>
    <lineage>
        <taxon>Bacteria</taxon>
        <taxon>Pseudomonadati</taxon>
        <taxon>Pseudomonadota</taxon>
        <taxon>Gammaproteobacteria</taxon>
        <taxon>Oceanospirillales</taxon>
        <taxon>Halomonadaceae</taxon>
        <taxon>Modicisalibacter</taxon>
    </lineage>
</organism>
<accession>A0A1G9LCT6</accession>
<dbReference type="InterPro" id="IPR051541">
    <property type="entry name" value="PTS_SugarTrans_NitroReg"/>
</dbReference>
<dbReference type="EMBL" id="FNGI01000005">
    <property type="protein sequence ID" value="SDL59761.1"/>
    <property type="molecule type" value="Genomic_DNA"/>
</dbReference>
<dbReference type="NCBIfam" id="TIGR01419">
    <property type="entry name" value="nitro_reg_IIA"/>
    <property type="match status" value="1"/>
</dbReference>
<dbReference type="GO" id="GO:0008982">
    <property type="term" value="F:protein-N(PI)-phosphohistidine-sugar phosphotransferase activity"/>
    <property type="evidence" value="ECO:0007669"/>
    <property type="project" value="InterPro"/>
</dbReference>